<dbReference type="EnsemblMetazoa" id="PHUM171520-RA">
    <property type="protein sequence ID" value="PHUM171520-PA"/>
    <property type="gene ID" value="PHUM171520"/>
</dbReference>
<dbReference type="GO" id="GO:0070840">
    <property type="term" value="F:dynein complex binding"/>
    <property type="evidence" value="ECO:0007669"/>
    <property type="project" value="TreeGrafter"/>
</dbReference>
<dbReference type="InParanoid" id="E0VG19"/>
<evidence type="ECO:0000313" key="10">
    <source>
        <dbReference type="EMBL" id="EEB12325.1"/>
    </source>
</evidence>
<evidence type="ECO:0000256" key="3">
    <source>
        <dbReference type="ARBA" id="ARBA00006453"/>
    </source>
</evidence>
<sequence>MRISRRWRTQEEEEEERRNPRMTKESLRQLCKEHKLYVTPHLNDVLYLHYKGYSKIENLEEYTGLKCLWLENNGIDKIENLNNQKDLRCLYLHNNLIKTIENLEDCCPLLDSLNLCHNSVTKIQNLSKLQSLHTLHISHNRLKDFSDIEHLKECKELSCVDLQHNWIDDPSIVEILAAMPNLRVLYLIGNPVVKKIPYYRKNLTVKCKNLTYLDDRPVFPKDRAAAEAWEEGGLEAEQICRKKWADEERAKIDASVKGLLALRDREKAKKEQEDLQLQLLGPKLEEEPTSGTDESDGESNISSSSSKENFEGGDSENINSHNGIIFPWNLDDNTNRRSRNEHGEGGKSKDTLIEVEEEEEEEEEIEIINTKNEIKREKIEEIEETEMTYKNINKENLLYKNLIEKTQNILPHDKIESNFDEKPLSEEIEEFLKIEKKEIEEKKFNANDNNDKNIMRNKLIEEFKSPSDSINNMTKLVTNKTIENSNEEFSVTFTKSWNKSEKRLPKILEVPEKEVEQEYESAEESFGFKEIVKEQLDGILENALNIVSNFDVFLGDNENKKDFSNNSTEVIMSNLEQSSDDEYLDFDDDGFENSNLALSEFSKMSDDYSLPREFNDNDTESENNFSINYEKGAETERDNISVNVLKRNVKSSIELQIITENDVEEENKNFTDEI</sequence>
<dbReference type="VEuPathDB" id="VectorBase:PHUM171520"/>
<dbReference type="GeneID" id="8236718"/>
<keyword evidence="6" id="KW-0969">Cilium</keyword>
<dbReference type="PANTHER" id="PTHR45973:SF9">
    <property type="entry name" value="LEUCINE-RICH REPEAT-CONTAINING PROTEIN 46"/>
    <property type="match status" value="1"/>
</dbReference>
<keyword evidence="12" id="KW-1185">Reference proteome</keyword>
<evidence type="ECO:0000256" key="2">
    <source>
        <dbReference type="ARBA" id="ARBA00004138"/>
    </source>
</evidence>
<feature type="compositionally biased region" description="Basic and acidic residues" evidence="9">
    <location>
        <begin position="333"/>
        <end position="352"/>
    </location>
</feature>
<accession>E0VG19</accession>
<evidence type="ECO:0000313" key="12">
    <source>
        <dbReference type="Proteomes" id="UP000009046"/>
    </source>
</evidence>
<dbReference type="Pfam" id="PF14580">
    <property type="entry name" value="LRR_9"/>
    <property type="match status" value="1"/>
</dbReference>
<evidence type="ECO:0000313" key="11">
    <source>
        <dbReference type="EnsemblMetazoa" id="PHUM171520-PA"/>
    </source>
</evidence>
<evidence type="ECO:0000256" key="1">
    <source>
        <dbReference type="ARBA" id="ARBA00003843"/>
    </source>
</evidence>
<reference evidence="10" key="1">
    <citation type="submission" date="2007-04" db="EMBL/GenBank/DDBJ databases">
        <title>Annotation of Pediculus humanus corporis strain USDA.</title>
        <authorList>
            <person name="Kirkness E."/>
            <person name="Hannick L."/>
            <person name="Hass B."/>
            <person name="Bruggner R."/>
            <person name="Lawson D."/>
            <person name="Bidwell S."/>
            <person name="Joardar V."/>
            <person name="Caler E."/>
            <person name="Walenz B."/>
            <person name="Inman J."/>
            <person name="Schobel S."/>
            <person name="Galinsky K."/>
            <person name="Amedeo P."/>
            <person name="Strausberg R."/>
        </authorList>
    </citation>
    <scope>NUCLEOTIDE SEQUENCE</scope>
    <source>
        <strain evidence="10">USDA</strain>
    </source>
</reference>
<evidence type="ECO:0000256" key="9">
    <source>
        <dbReference type="SAM" id="MobiDB-lite"/>
    </source>
</evidence>
<dbReference type="Proteomes" id="UP000009046">
    <property type="component" value="Unassembled WGS sequence"/>
</dbReference>
<dbReference type="SMART" id="SM00365">
    <property type="entry name" value="LRR_SD22"/>
    <property type="match status" value="4"/>
</dbReference>
<comment type="subcellular location">
    <subcellularLocation>
        <location evidence="2">Cell projection</location>
        <location evidence="2">Cilium</location>
    </subcellularLocation>
</comment>
<dbReference type="STRING" id="121224.E0VG19"/>
<comment type="similarity">
    <text evidence="3">Belongs to the DNAAF1 family.</text>
</comment>
<dbReference type="HOGENOM" id="CLU_407867_0_0_1"/>
<comment type="function">
    <text evidence="1">Cilium-specific protein required for cilia structures.</text>
</comment>
<evidence type="ECO:0000256" key="7">
    <source>
        <dbReference type="ARBA" id="ARBA00023273"/>
    </source>
</evidence>
<reference evidence="10" key="2">
    <citation type="submission" date="2007-04" db="EMBL/GenBank/DDBJ databases">
        <title>The genome of the human body louse.</title>
        <authorList>
            <consortium name="The Human Body Louse Genome Consortium"/>
            <person name="Kirkness E."/>
            <person name="Walenz B."/>
            <person name="Hass B."/>
            <person name="Bruggner R."/>
            <person name="Strausberg R."/>
        </authorList>
    </citation>
    <scope>NUCLEOTIDE SEQUENCE</scope>
    <source>
        <strain evidence="10">USDA</strain>
    </source>
</reference>
<feature type="compositionally biased region" description="Low complexity" evidence="9">
    <location>
        <begin position="298"/>
        <end position="307"/>
    </location>
</feature>
<dbReference type="PROSITE" id="PS51450">
    <property type="entry name" value="LRR"/>
    <property type="match status" value="4"/>
</dbReference>
<name>E0VG19_PEDHC</name>
<keyword evidence="5" id="KW-0677">Repeat</keyword>
<feature type="region of interest" description="Disordered" evidence="9">
    <location>
        <begin position="1"/>
        <end position="23"/>
    </location>
</feature>
<keyword evidence="4" id="KW-0433">Leucine-rich repeat</keyword>
<evidence type="ECO:0000256" key="6">
    <source>
        <dbReference type="ARBA" id="ARBA00023069"/>
    </source>
</evidence>
<reference evidence="11" key="3">
    <citation type="submission" date="2021-02" db="UniProtKB">
        <authorList>
            <consortium name="EnsemblMetazoa"/>
        </authorList>
    </citation>
    <scope>IDENTIFICATION</scope>
    <source>
        <strain evidence="11">USDA</strain>
    </source>
</reference>
<gene>
    <name evidence="11" type="primary">8236718</name>
    <name evidence="10" type="ORF">Phum_PHUM171520</name>
</gene>
<dbReference type="CTD" id="8236718"/>
<dbReference type="OrthoDB" id="1904536at2759"/>
<proteinExistence type="inferred from homology"/>
<dbReference type="PANTHER" id="PTHR45973">
    <property type="entry name" value="PROTEIN PHOSPHATASE 1 REGULATORY SUBUNIT SDS22-RELATED"/>
    <property type="match status" value="1"/>
</dbReference>
<dbReference type="AlphaFoldDB" id="E0VG19"/>
<dbReference type="KEGG" id="phu:Phum_PHUM171520"/>
<dbReference type="RefSeq" id="XP_002425063.1">
    <property type="nucleotide sequence ID" value="XM_002425018.1"/>
</dbReference>
<organism>
    <name type="scientific">Pediculus humanus subsp. corporis</name>
    <name type="common">Body louse</name>
    <dbReference type="NCBI Taxonomy" id="121224"/>
    <lineage>
        <taxon>Eukaryota</taxon>
        <taxon>Metazoa</taxon>
        <taxon>Ecdysozoa</taxon>
        <taxon>Arthropoda</taxon>
        <taxon>Hexapoda</taxon>
        <taxon>Insecta</taxon>
        <taxon>Pterygota</taxon>
        <taxon>Neoptera</taxon>
        <taxon>Paraneoptera</taxon>
        <taxon>Psocodea</taxon>
        <taxon>Troctomorpha</taxon>
        <taxon>Phthiraptera</taxon>
        <taxon>Anoplura</taxon>
        <taxon>Pediculidae</taxon>
        <taxon>Pediculus</taxon>
    </lineage>
</organism>
<dbReference type="InterPro" id="IPR001611">
    <property type="entry name" value="Leu-rich_rpt"/>
</dbReference>
<evidence type="ECO:0000256" key="8">
    <source>
        <dbReference type="ARBA" id="ARBA00024433"/>
    </source>
</evidence>
<dbReference type="GO" id="GO:0035082">
    <property type="term" value="P:axoneme assembly"/>
    <property type="evidence" value="ECO:0007669"/>
    <property type="project" value="TreeGrafter"/>
</dbReference>
<dbReference type="SUPFAM" id="SSF52075">
    <property type="entry name" value="Outer arm dynein light chain 1"/>
    <property type="match status" value="1"/>
</dbReference>
<dbReference type="Gene3D" id="3.80.10.10">
    <property type="entry name" value="Ribonuclease Inhibitor"/>
    <property type="match status" value="2"/>
</dbReference>
<dbReference type="GO" id="GO:0005930">
    <property type="term" value="C:axoneme"/>
    <property type="evidence" value="ECO:0007669"/>
    <property type="project" value="TreeGrafter"/>
</dbReference>
<dbReference type="InterPro" id="IPR032675">
    <property type="entry name" value="LRR_dom_sf"/>
</dbReference>
<dbReference type="EMBL" id="AAZO01001994">
    <property type="status" value="NOT_ANNOTATED_CDS"/>
    <property type="molecule type" value="Genomic_DNA"/>
</dbReference>
<feature type="compositionally biased region" description="Acidic residues" evidence="9">
    <location>
        <begin position="353"/>
        <end position="363"/>
    </location>
</feature>
<feature type="region of interest" description="Disordered" evidence="9">
    <location>
        <begin position="273"/>
        <end position="363"/>
    </location>
</feature>
<dbReference type="EMBL" id="DS235131">
    <property type="protein sequence ID" value="EEB12325.1"/>
    <property type="molecule type" value="Genomic_DNA"/>
</dbReference>
<keyword evidence="7" id="KW-0966">Cell projection</keyword>
<evidence type="ECO:0000256" key="5">
    <source>
        <dbReference type="ARBA" id="ARBA00022737"/>
    </source>
</evidence>
<dbReference type="InterPro" id="IPR050576">
    <property type="entry name" value="Cilia_flagella_integrity"/>
</dbReference>
<evidence type="ECO:0000256" key="4">
    <source>
        <dbReference type="ARBA" id="ARBA00022614"/>
    </source>
</evidence>
<dbReference type="eggNOG" id="ENOG502QQFE">
    <property type="taxonomic scope" value="Eukaryota"/>
</dbReference>
<protein>
    <recommendedName>
        <fullName evidence="8">Dynein axonemal assembly factor 1 homolog</fullName>
    </recommendedName>
</protein>
<dbReference type="FunFam" id="3.80.10.10:FF:000166">
    <property type="entry name" value="Dynein assembly factor 1, axonemal"/>
    <property type="match status" value="1"/>
</dbReference>